<feature type="transmembrane region" description="Helical" evidence="1">
    <location>
        <begin position="20"/>
        <end position="40"/>
    </location>
</feature>
<dbReference type="PANTHER" id="PTHR30535:SF4">
    <property type="entry name" value="HEMIN-BINDING PERIPLASMIC PROTEIN HMUT"/>
    <property type="match status" value="1"/>
</dbReference>
<evidence type="ECO:0000313" key="3">
    <source>
        <dbReference type="EMBL" id="MCV2403384.1"/>
    </source>
</evidence>
<sequence>MIIIHKRTIITIELGYTMNFFRLSLVFGFIFGSFFCNLQASERIAVAGGSITEIIYRLGEEQRIVGVDSTSTFNNASQKHPLLGYVRNISVEGLLSLKPDLLIGESDTGPTKALEQVQAVGLETLIINEDDSISGIKDKIRQVAKQLNVEEKGEQLIQEMQVDIDALAYAKQQLKSTENKPKVLFLLALSNGAPIASGHSTSANTAIIEAGGINVLATEKGWKKLSPESALALNPDVIIVMNRHANILNDVAELPHFKYTAAVKNAAVYGIDGGYLLGFGPRTPQAIVELGTMIHEQFPLPANYHFRYKRNTQGNLGH</sequence>
<feature type="domain" description="Fe/B12 periplasmic-binding" evidence="2">
    <location>
        <begin position="43"/>
        <end position="298"/>
    </location>
</feature>
<evidence type="ECO:0000256" key="1">
    <source>
        <dbReference type="SAM" id="Phobius"/>
    </source>
</evidence>
<dbReference type="Proteomes" id="UP001209713">
    <property type="component" value="Unassembled WGS sequence"/>
</dbReference>
<keyword evidence="1" id="KW-0812">Transmembrane</keyword>
<keyword evidence="1" id="KW-0472">Membrane</keyword>
<proteinExistence type="predicted"/>
<dbReference type="PROSITE" id="PS50983">
    <property type="entry name" value="FE_B12_PBP"/>
    <property type="match status" value="1"/>
</dbReference>
<name>A0ABT2YU10_9GAMM</name>
<dbReference type="EMBL" id="JAOVZB010000005">
    <property type="protein sequence ID" value="MCV2403384.1"/>
    <property type="molecule type" value="Genomic_DNA"/>
</dbReference>
<evidence type="ECO:0000313" key="4">
    <source>
        <dbReference type="Proteomes" id="UP001209713"/>
    </source>
</evidence>
<gene>
    <name evidence="3" type="ORF">OFY17_10895</name>
</gene>
<keyword evidence="1" id="KW-1133">Transmembrane helix</keyword>
<keyword evidence="4" id="KW-1185">Reference proteome</keyword>
<dbReference type="InterPro" id="IPR050902">
    <property type="entry name" value="ABC_Transporter_SBP"/>
</dbReference>
<organism evidence="3 4">
    <name type="scientific">Marinomonas sargassi</name>
    <dbReference type="NCBI Taxonomy" id="2984494"/>
    <lineage>
        <taxon>Bacteria</taxon>
        <taxon>Pseudomonadati</taxon>
        <taxon>Pseudomonadota</taxon>
        <taxon>Gammaproteobacteria</taxon>
        <taxon>Oceanospirillales</taxon>
        <taxon>Oceanospirillaceae</taxon>
        <taxon>Marinomonas</taxon>
    </lineage>
</organism>
<dbReference type="SUPFAM" id="SSF53807">
    <property type="entry name" value="Helical backbone' metal receptor"/>
    <property type="match status" value="1"/>
</dbReference>
<dbReference type="PANTHER" id="PTHR30535">
    <property type="entry name" value="VITAMIN B12-BINDING PROTEIN"/>
    <property type="match status" value="1"/>
</dbReference>
<evidence type="ECO:0000259" key="2">
    <source>
        <dbReference type="PROSITE" id="PS50983"/>
    </source>
</evidence>
<dbReference type="InterPro" id="IPR002491">
    <property type="entry name" value="ABC_transptr_periplasmic_BD"/>
</dbReference>
<accession>A0ABT2YU10</accession>
<dbReference type="Pfam" id="PF01497">
    <property type="entry name" value="Peripla_BP_2"/>
    <property type="match status" value="1"/>
</dbReference>
<dbReference type="Gene3D" id="3.40.50.1980">
    <property type="entry name" value="Nitrogenase molybdenum iron protein domain"/>
    <property type="match status" value="2"/>
</dbReference>
<reference evidence="3 4" key="1">
    <citation type="submission" date="2022-10" db="EMBL/GenBank/DDBJ databases">
        <title>Marinomonas transparenta sp. nov. and Marinomonas sargassi sp. nov., isolated from marine alga (Sargassum natans (L.) Gaillon).</title>
        <authorList>
            <person name="Wang Y."/>
        </authorList>
    </citation>
    <scope>NUCLEOTIDE SEQUENCE [LARGE SCALE GENOMIC DNA]</scope>
    <source>
        <strain evidence="3 4">C2222</strain>
    </source>
</reference>
<protein>
    <submittedName>
        <fullName evidence="3">ABC transporter substrate-binding protein</fullName>
    </submittedName>
</protein>
<comment type="caution">
    <text evidence="3">The sequence shown here is derived from an EMBL/GenBank/DDBJ whole genome shotgun (WGS) entry which is preliminary data.</text>
</comment>